<dbReference type="InterPro" id="IPR045204">
    <property type="entry name" value="DSP_laforin-like"/>
</dbReference>
<protein>
    <recommendedName>
        <fullName evidence="9">Tyrosine specific protein phosphatases domain-containing protein</fullName>
    </recommendedName>
</protein>
<dbReference type="Pfam" id="PF16561">
    <property type="entry name" value="AMPK1_CBM"/>
    <property type="match status" value="1"/>
</dbReference>
<dbReference type="InterPro" id="IPR032640">
    <property type="entry name" value="AMPK1_CBM"/>
</dbReference>
<dbReference type="EMBL" id="CAUJNA010003549">
    <property type="protein sequence ID" value="CAJ1404563.1"/>
    <property type="molecule type" value="Genomic_DNA"/>
</dbReference>
<dbReference type="InterPro" id="IPR000340">
    <property type="entry name" value="Dual-sp_phosphatase_cat-dom"/>
</dbReference>
<dbReference type="GO" id="GO:0009507">
    <property type="term" value="C:chloroplast"/>
    <property type="evidence" value="ECO:0007669"/>
    <property type="project" value="TreeGrafter"/>
</dbReference>
<dbReference type="GO" id="GO:0005983">
    <property type="term" value="P:starch catabolic process"/>
    <property type="evidence" value="ECO:0007669"/>
    <property type="project" value="TreeGrafter"/>
</dbReference>
<dbReference type="CDD" id="cd02859">
    <property type="entry name" value="E_set_AMPKbeta_like_N"/>
    <property type="match status" value="1"/>
</dbReference>
<dbReference type="InterPro" id="IPR020422">
    <property type="entry name" value="TYR_PHOSPHATASE_DUAL_dom"/>
</dbReference>
<dbReference type="PROSITE" id="PS50054">
    <property type="entry name" value="TYR_PHOSPHATASE_DUAL"/>
    <property type="match status" value="1"/>
</dbReference>
<sequence>MADAKETSEKYSDTMKKQMGSSLIYKHEAGMNYAKCFERIIVGSCLQGPADVDTLQKEGVGIVFCLQEDKDMAHFKIELAPIVARANELKIKHVQHPIKDFDPLSLRKHLPDAVRRLAAELRAAPEAVAYIHCTAGLGRAPATALAYMFFVEGMGLDDAYAKLYEVRRCHPQLNMVRAAACDLLSGEMGSGQLRISIKRPEAKTVEIAGLDVGWHERLPLVKEGEDFVLDRATPPGVYQYKFIVDGQWMACPELPSVDDNGNVNNLARVNPTPGTPDAERRERLMKKGAKPTEEEMQELRRILGV</sequence>
<reference evidence="7" key="1">
    <citation type="submission" date="2023-08" db="EMBL/GenBank/DDBJ databases">
        <authorList>
            <person name="Chen Y."/>
            <person name="Shah S."/>
            <person name="Dougan E. K."/>
            <person name="Thang M."/>
            <person name="Chan C."/>
        </authorList>
    </citation>
    <scope>NUCLEOTIDE SEQUENCE</scope>
</reference>
<evidence type="ECO:0000313" key="7">
    <source>
        <dbReference type="EMBL" id="CAJ1404563.1"/>
    </source>
</evidence>
<name>A0AA36JGH4_9DINO</name>
<keyword evidence="2" id="KW-0904">Protein phosphatase</keyword>
<evidence type="ECO:0000256" key="3">
    <source>
        <dbReference type="ARBA" id="ARBA00023277"/>
    </source>
</evidence>
<feature type="domain" description="Tyrosine-protein phosphatase" evidence="5">
    <location>
        <begin position="32"/>
        <end position="192"/>
    </location>
</feature>
<dbReference type="InterPro" id="IPR029021">
    <property type="entry name" value="Prot-tyrosine_phosphatase-like"/>
</dbReference>
<keyword evidence="1" id="KW-0378">Hydrolase</keyword>
<dbReference type="AlphaFoldDB" id="A0AA36JGH4"/>
<accession>A0AA36JGH4</accession>
<dbReference type="PROSITE" id="PS50056">
    <property type="entry name" value="TYR_PHOSPHATASE_2"/>
    <property type="match status" value="1"/>
</dbReference>
<dbReference type="Gene3D" id="3.90.190.10">
    <property type="entry name" value="Protein tyrosine phosphatase superfamily"/>
    <property type="match status" value="1"/>
</dbReference>
<dbReference type="SUPFAM" id="SSF52799">
    <property type="entry name" value="(Phosphotyrosine protein) phosphatases II"/>
    <property type="match status" value="1"/>
</dbReference>
<evidence type="ECO:0000256" key="4">
    <source>
        <dbReference type="SAM" id="MobiDB-lite"/>
    </source>
</evidence>
<dbReference type="Gene3D" id="2.60.40.10">
    <property type="entry name" value="Immunoglobulins"/>
    <property type="match status" value="1"/>
</dbReference>
<dbReference type="GO" id="GO:0019203">
    <property type="term" value="F:carbohydrate phosphatase activity"/>
    <property type="evidence" value="ECO:0007669"/>
    <property type="project" value="InterPro"/>
</dbReference>
<dbReference type="PANTHER" id="PTHR46642:SF3">
    <property type="entry name" value="PHOSPHOGLUCAN PHOSPHATASE DSP4, CHLOROPLASTIC"/>
    <property type="match status" value="1"/>
</dbReference>
<evidence type="ECO:0000256" key="2">
    <source>
        <dbReference type="ARBA" id="ARBA00022912"/>
    </source>
</evidence>
<dbReference type="PANTHER" id="PTHR46642">
    <property type="entry name" value="DUAL SPECIFICITY PHOSPHATASE, SUBGROUP, CATALYTIC DOMAIN"/>
    <property type="match status" value="1"/>
</dbReference>
<evidence type="ECO:0000313" key="8">
    <source>
        <dbReference type="Proteomes" id="UP001178507"/>
    </source>
</evidence>
<keyword evidence="3" id="KW-0119">Carbohydrate metabolism</keyword>
<keyword evidence="8" id="KW-1185">Reference proteome</keyword>
<evidence type="ECO:0000256" key="1">
    <source>
        <dbReference type="ARBA" id="ARBA00022801"/>
    </source>
</evidence>
<dbReference type="Pfam" id="PF00782">
    <property type="entry name" value="DSPc"/>
    <property type="match status" value="1"/>
</dbReference>
<evidence type="ECO:0008006" key="9">
    <source>
        <dbReference type="Google" id="ProtNLM"/>
    </source>
</evidence>
<dbReference type="InterPro" id="IPR052832">
    <property type="entry name" value="Starch-Glucan_Phosphatase"/>
</dbReference>
<dbReference type="CDD" id="cd14526">
    <property type="entry name" value="DSP_laforin-like"/>
    <property type="match status" value="1"/>
</dbReference>
<organism evidence="7 8">
    <name type="scientific">Effrenium voratum</name>
    <dbReference type="NCBI Taxonomy" id="2562239"/>
    <lineage>
        <taxon>Eukaryota</taxon>
        <taxon>Sar</taxon>
        <taxon>Alveolata</taxon>
        <taxon>Dinophyceae</taxon>
        <taxon>Suessiales</taxon>
        <taxon>Symbiodiniaceae</taxon>
        <taxon>Effrenium</taxon>
    </lineage>
</organism>
<dbReference type="InterPro" id="IPR014756">
    <property type="entry name" value="Ig_E-set"/>
</dbReference>
<feature type="domain" description="Tyrosine specific protein phosphatases" evidence="6">
    <location>
        <begin position="108"/>
        <end position="167"/>
    </location>
</feature>
<gene>
    <name evidence="7" type="ORF">EVOR1521_LOCUS26985</name>
</gene>
<dbReference type="InterPro" id="IPR013783">
    <property type="entry name" value="Ig-like_fold"/>
</dbReference>
<evidence type="ECO:0000259" key="5">
    <source>
        <dbReference type="PROSITE" id="PS50054"/>
    </source>
</evidence>
<dbReference type="Proteomes" id="UP001178507">
    <property type="component" value="Unassembled WGS sequence"/>
</dbReference>
<feature type="region of interest" description="Disordered" evidence="4">
    <location>
        <begin position="267"/>
        <end position="296"/>
    </location>
</feature>
<dbReference type="InterPro" id="IPR000387">
    <property type="entry name" value="Tyr_Pase_dom"/>
</dbReference>
<comment type="caution">
    <text evidence="7">The sequence shown here is derived from an EMBL/GenBank/DDBJ whole genome shotgun (WGS) entry which is preliminary data.</text>
</comment>
<dbReference type="SUPFAM" id="SSF81296">
    <property type="entry name" value="E set domains"/>
    <property type="match status" value="1"/>
</dbReference>
<dbReference type="GO" id="GO:2001070">
    <property type="term" value="F:starch binding"/>
    <property type="evidence" value="ECO:0007669"/>
    <property type="project" value="TreeGrafter"/>
</dbReference>
<evidence type="ECO:0000259" key="6">
    <source>
        <dbReference type="PROSITE" id="PS50056"/>
    </source>
</evidence>
<dbReference type="GO" id="GO:0004721">
    <property type="term" value="F:phosphoprotein phosphatase activity"/>
    <property type="evidence" value="ECO:0007669"/>
    <property type="project" value="UniProtKB-KW"/>
</dbReference>
<proteinExistence type="predicted"/>